<dbReference type="GO" id="GO:0005737">
    <property type="term" value="C:cytoplasm"/>
    <property type="evidence" value="ECO:0007669"/>
    <property type="project" value="TreeGrafter"/>
</dbReference>
<dbReference type="Gene3D" id="2.120.10.80">
    <property type="entry name" value="Kelch-type beta propeller"/>
    <property type="match status" value="1"/>
</dbReference>
<name>D2W2B3_NAEGR</name>
<dbReference type="VEuPathDB" id="AmoebaDB:NAEGRDRAFT_75528"/>
<accession>D2W2B3</accession>
<dbReference type="InterPro" id="IPR052637">
    <property type="entry name" value="KLHDC3-like"/>
</dbReference>
<dbReference type="SUPFAM" id="SSF117281">
    <property type="entry name" value="Kelch motif"/>
    <property type="match status" value="1"/>
</dbReference>
<dbReference type="Pfam" id="PF24681">
    <property type="entry name" value="Kelch_KLHDC2_KLHL20_DRC7"/>
    <property type="match status" value="1"/>
</dbReference>
<dbReference type="RefSeq" id="XP_002669539.1">
    <property type="nucleotide sequence ID" value="XM_002669493.1"/>
</dbReference>
<dbReference type="KEGG" id="ngr:NAEGRDRAFT_75528"/>
<evidence type="ECO:0000313" key="1">
    <source>
        <dbReference type="EMBL" id="EFC36795.1"/>
    </source>
</evidence>
<dbReference type="PANTHER" id="PTHR46461">
    <property type="entry name" value="KELCH DOMAIN-CONTAINING PROTEIN 3"/>
    <property type="match status" value="1"/>
</dbReference>
<dbReference type="OrthoDB" id="10250130at2759"/>
<dbReference type="EMBL" id="GG738925">
    <property type="protein sequence ID" value="EFC36795.1"/>
    <property type="molecule type" value="Genomic_DNA"/>
</dbReference>
<dbReference type="PANTHER" id="PTHR46461:SF1">
    <property type="entry name" value="KELCH DOMAIN-CONTAINING PROTEIN 3"/>
    <property type="match status" value="1"/>
</dbReference>
<dbReference type="GeneID" id="8862934"/>
<dbReference type="InterPro" id="IPR015915">
    <property type="entry name" value="Kelch-typ_b-propeller"/>
</dbReference>
<gene>
    <name evidence="1" type="ORF">NAEGRDRAFT_75528</name>
</gene>
<reference evidence="1 2" key="1">
    <citation type="journal article" date="2010" name="Cell">
        <title>The genome of Naegleria gruberi illuminates early eukaryotic versatility.</title>
        <authorList>
            <person name="Fritz-Laylin L.K."/>
            <person name="Prochnik S.E."/>
            <person name="Ginger M.L."/>
            <person name="Dacks J.B."/>
            <person name="Carpenter M.L."/>
            <person name="Field M.C."/>
            <person name="Kuo A."/>
            <person name="Paredez A."/>
            <person name="Chapman J."/>
            <person name="Pham J."/>
            <person name="Shu S."/>
            <person name="Neupane R."/>
            <person name="Cipriano M."/>
            <person name="Mancuso J."/>
            <person name="Tu H."/>
            <person name="Salamov A."/>
            <person name="Lindquist E."/>
            <person name="Shapiro H."/>
            <person name="Lucas S."/>
            <person name="Grigoriev I.V."/>
            <person name="Cande W.Z."/>
            <person name="Fulton C."/>
            <person name="Rokhsar D.S."/>
            <person name="Dawson S.C."/>
        </authorList>
    </citation>
    <scope>NUCLEOTIDE SEQUENCE [LARGE SCALE GENOMIC DNA]</scope>
    <source>
        <strain evidence="1 2">NEG-M</strain>
    </source>
</reference>
<dbReference type="Proteomes" id="UP000006671">
    <property type="component" value="Unassembled WGS sequence"/>
</dbReference>
<proteinExistence type="predicted"/>
<organism evidence="2">
    <name type="scientific">Naegleria gruberi</name>
    <name type="common">Amoeba</name>
    <dbReference type="NCBI Taxonomy" id="5762"/>
    <lineage>
        <taxon>Eukaryota</taxon>
        <taxon>Discoba</taxon>
        <taxon>Heterolobosea</taxon>
        <taxon>Tetramitia</taxon>
        <taxon>Eutetramitia</taxon>
        <taxon>Vahlkampfiidae</taxon>
        <taxon>Naegleria</taxon>
    </lineage>
</organism>
<dbReference type="AlphaFoldDB" id="D2W2B3"/>
<dbReference type="GO" id="GO:0003682">
    <property type="term" value="F:chromatin binding"/>
    <property type="evidence" value="ECO:0007669"/>
    <property type="project" value="InterPro"/>
</dbReference>
<keyword evidence="2" id="KW-1185">Reference proteome</keyword>
<sequence length="394" mass="44703">MNDQAVENVDNVKNVENVMVDDLVEDEYLNDDDEWMDDDVDDESSVIEIVPVNVEASVAEQVKEMRAEQEKIRFRKLIQPKQLLSTNFSGTYYPPGRIFQSVCIDERNNNVYVYGGFSGNRSPCSLITRFSIEGNELKVEDLTDSFQLVEATEAKDKLGKTPFREGHTAVIRKGKMYVLAGNAQRTGTFEKELLEFDLEKGNIKPYQTICLGKPFTPRAYHSATYIEKRDVMCVYGGKMKPGLQSGVSNELFLFHFQTHTWENIELRDFIFPPLSGHYIFKINNDNIGIIGGVSKPYSEEKEDLNSNLFVYNLEYNSFSAIDLGPYGFNGRYSMPAAFSASNQLLAIGAGNTSYREGDFTVIYFETVETNSEHFVKPLLLNSFDDVSIICQTME</sequence>
<dbReference type="InParanoid" id="D2W2B3"/>
<protein>
    <submittedName>
        <fullName evidence="1">Predicted protein</fullName>
    </submittedName>
</protein>
<evidence type="ECO:0000313" key="2">
    <source>
        <dbReference type="Proteomes" id="UP000006671"/>
    </source>
</evidence>